<protein>
    <submittedName>
        <fullName evidence="2">Uncharacterized protein</fullName>
    </submittedName>
</protein>
<keyword evidence="1" id="KW-1133">Transmembrane helix</keyword>
<accession>A0A2A9NVF8</accession>
<keyword evidence="1" id="KW-0812">Transmembrane</keyword>
<feature type="transmembrane region" description="Helical" evidence="1">
    <location>
        <begin position="14"/>
        <end position="33"/>
    </location>
</feature>
<sequence length="188" mass="21309">MPPPQVNILPIPKLRVLIVLRATLVHVVHLFLFRQPLSFYDFIDSRRLGRRRRSPSPTVFRTSWVLALARGIDDTKRTYKLLEIYSAMIFGAIQVCGLSRTSVHTNPFLWTLGVGTTIIVVAAVGLSAVIILTVSRWKRSLLLVDTTNQRTPQRNIEEALEQSPETTAWNIWVALSLPIALTIWFVIP</sequence>
<organism evidence="2 3">
    <name type="scientific">Amanita thiersii Skay4041</name>
    <dbReference type="NCBI Taxonomy" id="703135"/>
    <lineage>
        <taxon>Eukaryota</taxon>
        <taxon>Fungi</taxon>
        <taxon>Dikarya</taxon>
        <taxon>Basidiomycota</taxon>
        <taxon>Agaricomycotina</taxon>
        <taxon>Agaricomycetes</taxon>
        <taxon>Agaricomycetidae</taxon>
        <taxon>Agaricales</taxon>
        <taxon>Pluteineae</taxon>
        <taxon>Amanitaceae</taxon>
        <taxon>Amanita</taxon>
    </lineage>
</organism>
<feature type="transmembrane region" description="Helical" evidence="1">
    <location>
        <begin position="84"/>
        <end position="101"/>
    </location>
</feature>
<dbReference type="Proteomes" id="UP000242287">
    <property type="component" value="Unassembled WGS sequence"/>
</dbReference>
<reference evidence="2 3" key="1">
    <citation type="submission" date="2014-02" db="EMBL/GenBank/DDBJ databases">
        <title>Transposable element dynamics among asymbiotic and ectomycorrhizal Amanita fungi.</title>
        <authorList>
            <consortium name="DOE Joint Genome Institute"/>
            <person name="Hess J."/>
            <person name="Skrede I."/>
            <person name="Wolfe B."/>
            <person name="LaButti K."/>
            <person name="Ohm R.A."/>
            <person name="Grigoriev I.V."/>
            <person name="Pringle A."/>
        </authorList>
    </citation>
    <scope>NUCLEOTIDE SEQUENCE [LARGE SCALE GENOMIC DNA]</scope>
    <source>
        <strain evidence="2 3">SKay4041</strain>
    </source>
</reference>
<evidence type="ECO:0000256" key="1">
    <source>
        <dbReference type="SAM" id="Phobius"/>
    </source>
</evidence>
<feature type="transmembrane region" description="Helical" evidence="1">
    <location>
        <begin position="108"/>
        <end position="134"/>
    </location>
</feature>
<dbReference type="EMBL" id="KZ301985">
    <property type="protein sequence ID" value="PFH51700.1"/>
    <property type="molecule type" value="Genomic_DNA"/>
</dbReference>
<keyword evidence="3" id="KW-1185">Reference proteome</keyword>
<gene>
    <name evidence="2" type="ORF">AMATHDRAFT_2803</name>
</gene>
<feature type="transmembrane region" description="Helical" evidence="1">
    <location>
        <begin position="169"/>
        <end position="187"/>
    </location>
</feature>
<proteinExistence type="predicted"/>
<evidence type="ECO:0000313" key="3">
    <source>
        <dbReference type="Proteomes" id="UP000242287"/>
    </source>
</evidence>
<keyword evidence="1" id="KW-0472">Membrane</keyword>
<name>A0A2A9NVF8_9AGAR</name>
<dbReference type="AlphaFoldDB" id="A0A2A9NVF8"/>
<evidence type="ECO:0000313" key="2">
    <source>
        <dbReference type="EMBL" id="PFH51700.1"/>
    </source>
</evidence>